<evidence type="ECO:0000313" key="5">
    <source>
        <dbReference type="Proteomes" id="UP000717515"/>
    </source>
</evidence>
<dbReference type="EMBL" id="JAIFTL010000377">
    <property type="protein sequence ID" value="KAG9319791.1"/>
    <property type="molecule type" value="Genomic_DNA"/>
</dbReference>
<dbReference type="AlphaFoldDB" id="A0A9P8CVB3"/>
<sequence length="400" mass="44654">MHGWNIALALKATLLLLYTSSFTAIAQQQKPNITIIIGASGGGNKIYHWEFNSFPSSVAELQRPLQLSAPLKPGRDTFDIKPDPQKEGRRKSLKASALKAAPRVLRSLYPAHSYARSKDRHPSFVSTPLPKEAFSGGTSRYIRLEYQMFFKRGFKWVKGGKLPGILLGSEKGCNAGCSGGGSAEGCFSTRMMWRKDGMGELYLYASKSVYFPKQPAETCKRSLDRRSPEALFLLEKRQIDQFMIPEDDEYDDEVKADDSRSLRKRADDSCLDGVRLKISPGARNQCNPTYGISIGRGGAFRFKSGQWHNVTQIVRVNSKGRAVKDGYLSVYLDNKPVVKADGLVLLKNGYDPKQSAAMHQVKFMFSSFFGGHTSDYATPVAQWIAWKGFKMTTSSKNLWE</sequence>
<proteinExistence type="predicted"/>
<evidence type="ECO:0000256" key="2">
    <source>
        <dbReference type="SAM" id="SignalP"/>
    </source>
</evidence>
<accession>A0A9P8CVB3</accession>
<feature type="domain" description="Polysaccharide lyase 14" evidence="3">
    <location>
        <begin position="283"/>
        <end position="388"/>
    </location>
</feature>
<reference evidence="4" key="1">
    <citation type="submission" date="2021-07" db="EMBL/GenBank/DDBJ databases">
        <title>Draft genome of Mortierella alpina, strain LL118, isolated from an aspen leaf litter sample.</title>
        <authorList>
            <person name="Yang S."/>
            <person name="Vinatzer B.A."/>
        </authorList>
    </citation>
    <scope>NUCLEOTIDE SEQUENCE</scope>
    <source>
        <strain evidence="4">LL118</strain>
    </source>
</reference>
<dbReference type="Pfam" id="PF21294">
    <property type="entry name" value="Polysacc_lyase_14"/>
    <property type="match status" value="2"/>
</dbReference>
<protein>
    <recommendedName>
        <fullName evidence="3">Polysaccharide lyase 14 domain-containing protein</fullName>
    </recommendedName>
</protein>
<keyword evidence="2" id="KW-0732">Signal</keyword>
<dbReference type="PANTHER" id="PTHR40124:SF1">
    <property type="entry name" value="DISAGGREGATASE RELATED REPEAT PROTEIN"/>
    <property type="match status" value="1"/>
</dbReference>
<evidence type="ECO:0000313" key="4">
    <source>
        <dbReference type="EMBL" id="KAG9319791.1"/>
    </source>
</evidence>
<evidence type="ECO:0000256" key="1">
    <source>
        <dbReference type="SAM" id="MobiDB-lite"/>
    </source>
</evidence>
<feature type="compositionally biased region" description="Basic and acidic residues" evidence="1">
    <location>
        <begin position="73"/>
        <end position="87"/>
    </location>
</feature>
<comment type="caution">
    <text evidence="4">The sequence shown here is derived from an EMBL/GenBank/DDBJ whole genome shotgun (WGS) entry which is preliminary data.</text>
</comment>
<evidence type="ECO:0000259" key="3">
    <source>
        <dbReference type="Pfam" id="PF21294"/>
    </source>
</evidence>
<gene>
    <name evidence="4" type="ORF">KVV02_005072</name>
</gene>
<dbReference type="Gene3D" id="2.60.120.200">
    <property type="match status" value="2"/>
</dbReference>
<organism evidence="4 5">
    <name type="scientific">Mortierella alpina</name>
    <name type="common">Oleaginous fungus</name>
    <name type="synonym">Mortierella renispora</name>
    <dbReference type="NCBI Taxonomy" id="64518"/>
    <lineage>
        <taxon>Eukaryota</taxon>
        <taxon>Fungi</taxon>
        <taxon>Fungi incertae sedis</taxon>
        <taxon>Mucoromycota</taxon>
        <taxon>Mortierellomycotina</taxon>
        <taxon>Mortierellomycetes</taxon>
        <taxon>Mortierellales</taxon>
        <taxon>Mortierellaceae</taxon>
        <taxon>Mortierella</taxon>
    </lineage>
</organism>
<dbReference type="InterPro" id="IPR048958">
    <property type="entry name" value="Polysacc_lyase_14"/>
</dbReference>
<name>A0A9P8CVB3_MORAP</name>
<dbReference type="Proteomes" id="UP000717515">
    <property type="component" value="Unassembled WGS sequence"/>
</dbReference>
<feature type="region of interest" description="Disordered" evidence="1">
    <location>
        <begin position="71"/>
        <end position="93"/>
    </location>
</feature>
<dbReference type="PANTHER" id="PTHR40124">
    <property type="match status" value="1"/>
</dbReference>
<feature type="chain" id="PRO_5040451813" description="Polysaccharide lyase 14 domain-containing protein" evidence="2">
    <location>
        <begin position="29"/>
        <end position="400"/>
    </location>
</feature>
<feature type="signal peptide" evidence="2">
    <location>
        <begin position="1"/>
        <end position="28"/>
    </location>
</feature>
<feature type="domain" description="Polysaccharide lyase 14" evidence="3">
    <location>
        <begin position="102"/>
        <end position="220"/>
    </location>
</feature>